<sequence length="306" mass="34230">MKRIVSVSLGSSRRDHSVKTEILNEEVLLERVGTDGDFKKAKSLFAELDGQVDALGVGGIDLHIYSQNKKYSLRDAKRLVSGVKETPLADGSGLKMTLEKKVILDLEENNNFNLKGKNVLLVSAADRFGMALAFEELGCNVHYGDLIFGLGLPFPIKSLKLIDRAIRLLGPVVCQMPFKILYPTGSKQETSGSQKYKHYYEWADVIAGDFHLIKKYLPKRINNKVIITNTVTDADVELLKRRGLGFLVTTTPELNGRSFGTNLLEAALITFIDKPKEEIEVDDYLSLLNKVEFNPRIEVLNKKEIC</sequence>
<dbReference type="OrthoDB" id="9780944at2"/>
<dbReference type="Proteomes" id="UP000190625">
    <property type="component" value="Unassembled WGS sequence"/>
</dbReference>
<evidence type="ECO:0000313" key="2">
    <source>
        <dbReference type="Proteomes" id="UP000190625"/>
    </source>
</evidence>
<evidence type="ECO:0000313" key="1">
    <source>
        <dbReference type="EMBL" id="SKA07521.1"/>
    </source>
</evidence>
<reference evidence="2" key="1">
    <citation type="submission" date="2017-02" db="EMBL/GenBank/DDBJ databases">
        <authorList>
            <person name="Varghese N."/>
            <person name="Submissions S."/>
        </authorList>
    </citation>
    <scope>NUCLEOTIDE SEQUENCE [LARGE SCALE GENOMIC DNA]</scope>
    <source>
        <strain evidence="2">ATCC BAA-73</strain>
    </source>
</reference>
<protein>
    <recommendedName>
        <fullName evidence="3">Quinate 5-dehydrogenase</fullName>
    </recommendedName>
</protein>
<name>A0A1T4QVL5_9FIRM</name>
<dbReference type="STRING" id="142842.SAMN02745118_02705"/>
<keyword evidence="2" id="KW-1185">Reference proteome</keyword>
<evidence type="ECO:0008006" key="3">
    <source>
        <dbReference type="Google" id="ProtNLM"/>
    </source>
</evidence>
<accession>A0A1T4QVL5</accession>
<proteinExistence type="predicted"/>
<dbReference type="RefSeq" id="WP_078811093.1">
    <property type="nucleotide sequence ID" value="NZ_FUWM01000033.1"/>
</dbReference>
<gene>
    <name evidence="1" type="ORF">SAMN02745118_02705</name>
</gene>
<dbReference type="EMBL" id="FUWM01000033">
    <property type="protein sequence ID" value="SKA07521.1"/>
    <property type="molecule type" value="Genomic_DNA"/>
</dbReference>
<dbReference type="AlphaFoldDB" id="A0A1T4QVL5"/>
<organism evidence="1 2">
    <name type="scientific">Selenihalanaerobacter shriftii</name>
    <dbReference type="NCBI Taxonomy" id="142842"/>
    <lineage>
        <taxon>Bacteria</taxon>
        <taxon>Bacillati</taxon>
        <taxon>Bacillota</taxon>
        <taxon>Clostridia</taxon>
        <taxon>Halanaerobiales</taxon>
        <taxon>Halobacteroidaceae</taxon>
        <taxon>Selenihalanaerobacter</taxon>
    </lineage>
</organism>